<keyword evidence="1" id="KW-0812">Transmembrane</keyword>
<gene>
    <name evidence="3" type="ORF">KOW79_020993</name>
</gene>
<dbReference type="PANTHER" id="PTHR46013:SF4">
    <property type="entry name" value="B-CELL RECEPTOR CD22-RELATED"/>
    <property type="match status" value="1"/>
</dbReference>
<feature type="domain" description="Ig-like" evidence="2">
    <location>
        <begin position="97"/>
        <end position="176"/>
    </location>
</feature>
<dbReference type="EMBL" id="JAHKSW010000026">
    <property type="protein sequence ID" value="KAG7316127.1"/>
    <property type="molecule type" value="Genomic_DNA"/>
</dbReference>
<dbReference type="Proteomes" id="UP000824219">
    <property type="component" value="Linkage Group LG26"/>
</dbReference>
<keyword evidence="4" id="KW-1185">Reference proteome</keyword>
<protein>
    <recommendedName>
        <fullName evidence="2">Ig-like domain-containing protein</fullName>
    </recommendedName>
</protein>
<dbReference type="SUPFAM" id="SSF48726">
    <property type="entry name" value="Immunoglobulin"/>
    <property type="match status" value="7"/>
</dbReference>
<sequence length="748" mass="80355">MGYPGVTLTVTDLDVQITPAEVTEGQSAVLTCKTTCSLTDPTFIWYKNSHHLTTKTSEGNEVHLQSVSSEDAGSYSCAVRGYEHLSPAQTLRVRYGPKNVSVSISPSGEIVEGSSVTLTCSSDANPPVKTYTWYKQATSVGTEKTYTISKISSMDTGEYKCKCSNEVGHQESSSVSLNVLYPPKNVSMSISPSGEIVEGSSVTLTCSSDANPPVKTYTWYKQATSVGTEKTYTISKISSMDTGEYKCKCSNEVGHQESSSVTLNVLYRPKNVSVSISPSGEIVEGSSVTLTCSSDANPPVKTYEWFKGTTSVGNGKTYTISKISSMDTGEYKCSSMDTGEYKCKCSNEVGHQESSSVSLNVLYPPKNVSVSISPSGEIVEGSSVTLTCSSDANPPVQSYTWYKQATSVGTEKTCTISKISSEDTGEYKCKCSNEVGHQESSSVTLNVLYRPKNVSVSISPSGEIVEGSSVTLTCSSDANPPVKTYEWFKGTTSVGNGKTYTISKISSMDTGEYKCRCSNEIGHQESSSVTLNVLYPPKNVSVSINSSGERVEGSSVTLTCSSDANPPVQNYTWYMEKESSPVGSGQSYRAGQSGQYYCEAQNKHGSERSAAVSITFNGSQSVGVYAGLGVVLFVCICLTVTFWCIRKKKRAGSTPDQSLRQDNLYANIANPTNTVSDSASAHQDEVLYASVVHQRAVDPRKAESSAVKASASEDGEVQYASVRFKRTTTADYRPSNVEDPTVIYSRVK</sequence>
<keyword evidence="1" id="KW-1133">Transmembrane helix</keyword>
<dbReference type="PANTHER" id="PTHR46013">
    <property type="entry name" value="VASCULAR CELL ADHESION MOLECULE 1"/>
    <property type="match status" value="1"/>
</dbReference>
<feature type="domain" description="Ig-like" evidence="2">
    <location>
        <begin position="365"/>
        <end position="444"/>
    </location>
</feature>
<dbReference type="PROSITE" id="PS50835">
    <property type="entry name" value="IG_LIKE"/>
    <property type="match status" value="7"/>
</dbReference>
<keyword evidence="1" id="KW-0472">Membrane</keyword>
<dbReference type="AlphaFoldDB" id="A0A9D3N838"/>
<dbReference type="OrthoDB" id="10039395at2759"/>
<feature type="domain" description="Ig-like" evidence="2">
    <location>
        <begin position="183"/>
        <end position="262"/>
    </location>
</feature>
<organism evidence="3 4">
    <name type="scientific">Hemibagrus wyckioides</name>
    <dbReference type="NCBI Taxonomy" id="337641"/>
    <lineage>
        <taxon>Eukaryota</taxon>
        <taxon>Metazoa</taxon>
        <taxon>Chordata</taxon>
        <taxon>Craniata</taxon>
        <taxon>Vertebrata</taxon>
        <taxon>Euteleostomi</taxon>
        <taxon>Actinopterygii</taxon>
        <taxon>Neopterygii</taxon>
        <taxon>Teleostei</taxon>
        <taxon>Ostariophysi</taxon>
        <taxon>Siluriformes</taxon>
        <taxon>Bagridae</taxon>
        <taxon>Hemibagrus</taxon>
    </lineage>
</organism>
<feature type="domain" description="Ig-like" evidence="2">
    <location>
        <begin position="269"/>
        <end position="358"/>
    </location>
</feature>
<feature type="domain" description="Ig-like" evidence="2">
    <location>
        <begin position="537"/>
        <end position="613"/>
    </location>
</feature>
<dbReference type="SMART" id="SM00408">
    <property type="entry name" value="IGc2"/>
    <property type="match status" value="7"/>
</dbReference>
<name>A0A9D3N838_9TELE</name>
<dbReference type="InterPro" id="IPR007110">
    <property type="entry name" value="Ig-like_dom"/>
</dbReference>
<dbReference type="PRINTS" id="PR01832">
    <property type="entry name" value="VEGFRECEPTOR"/>
</dbReference>
<evidence type="ECO:0000313" key="4">
    <source>
        <dbReference type="Proteomes" id="UP000824219"/>
    </source>
</evidence>
<evidence type="ECO:0000256" key="1">
    <source>
        <dbReference type="SAM" id="Phobius"/>
    </source>
</evidence>
<proteinExistence type="predicted"/>
<feature type="domain" description="Ig-like" evidence="2">
    <location>
        <begin position="451"/>
        <end position="530"/>
    </location>
</feature>
<evidence type="ECO:0000313" key="3">
    <source>
        <dbReference type="EMBL" id="KAG7316127.1"/>
    </source>
</evidence>
<dbReference type="InterPro" id="IPR003599">
    <property type="entry name" value="Ig_sub"/>
</dbReference>
<dbReference type="Gene3D" id="2.60.40.10">
    <property type="entry name" value="Immunoglobulins"/>
    <property type="match status" value="7"/>
</dbReference>
<feature type="transmembrane region" description="Helical" evidence="1">
    <location>
        <begin position="622"/>
        <end position="645"/>
    </location>
</feature>
<dbReference type="InterPro" id="IPR003598">
    <property type="entry name" value="Ig_sub2"/>
</dbReference>
<comment type="caution">
    <text evidence="3">The sequence shown here is derived from an EMBL/GenBank/DDBJ whole genome shotgun (WGS) entry which is preliminary data.</text>
</comment>
<reference evidence="3 4" key="1">
    <citation type="submission" date="2021-06" db="EMBL/GenBank/DDBJ databases">
        <title>Chromosome-level genome assembly of the red-tail catfish (Hemibagrus wyckioides).</title>
        <authorList>
            <person name="Shao F."/>
        </authorList>
    </citation>
    <scope>NUCLEOTIDE SEQUENCE [LARGE SCALE GENOMIC DNA]</scope>
    <source>
        <strain evidence="3">EC202008001</strain>
        <tissue evidence="3">Blood</tissue>
    </source>
</reference>
<dbReference type="Pfam" id="PF13895">
    <property type="entry name" value="Ig_2"/>
    <property type="match status" value="5"/>
</dbReference>
<dbReference type="InterPro" id="IPR013783">
    <property type="entry name" value="Ig-like_fold"/>
</dbReference>
<feature type="domain" description="Ig-like" evidence="2">
    <location>
        <begin position="4"/>
        <end position="94"/>
    </location>
</feature>
<evidence type="ECO:0000259" key="2">
    <source>
        <dbReference type="PROSITE" id="PS50835"/>
    </source>
</evidence>
<dbReference type="SMART" id="SM00409">
    <property type="entry name" value="IG"/>
    <property type="match status" value="7"/>
</dbReference>
<accession>A0A9D3N838</accession>
<dbReference type="Pfam" id="PF13927">
    <property type="entry name" value="Ig_3"/>
    <property type="match status" value="2"/>
</dbReference>
<dbReference type="InterPro" id="IPR036179">
    <property type="entry name" value="Ig-like_dom_sf"/>
</dbReference>